<evidence type="ECO:0000256" key="8">
    <source>
        <dbReference type="ARBA" id="ARBA00022827"/>
    </source>
</evidence>
<dbReference type="EC" id="1.3.3.4" evidence="6"/>
<keyword evidence="12" id="KW-0627">Porphyrin biosynthesis</keyword>
<dbReference type="EMBL" id="QGKY02001015">
    <property type="protein sequence ID" value="KAF2574748.1"/>
    <property type="molecule type" value="Genomic_DNA"/>
</dbReference>
<comment type="pathway">
    <text evidence="4">Porphyrin-containing compound metabolism; protoporphyrin-IX biosynthesis; protoporphyrin-IX from protoporphyrinogen-IX: step 1/1.</text>
</comment>
<evidence type="ECO:0000259" key="14">
    <source>
        <dbReference type="Pfam" id="PF01593"/>
    </source>
</evidence>
<name>A0A8S9IYG9_BRACR</name>
<comment type="catalytic activity">
    <reaction evidence="13">
        <text>protoporphyrinogen IX + 3 O2 = protoporphyrin IX + 3 H2O2</text>
        <dbReference type="Rhea" id="RHEA:25576"/>
        <dbReference type="ChEBI" id="CHEBI:15379"/>
        <dbReference type="ChEBI" id="CHEBI:16240"/>
        <dbReference type="ChEBI" id="CHEBI:57306"/>
        <dbReference type="ChEBI" id="CHEBI:57307"/>
        <dbReference type="EC" id="1.3.3.4"/>
    </reaction>
</comment>
<comment type="caution">
    <text evidence="15">The sequence shown here is derived from an EMBL/GenBank/DDBJ whole genome shotgun (WGS) entry which is preliminary data.</text>
</comment>
<evidence type="ECO:0000256" key="13">
    <source>
        <dbReference type="ARBA" id="ARBA00047554"/>
    </source>
</evidence>
<protein>
    <recommendedName>
        <fullName evidence="6">protoporphyrinogen oxidase</fullName>
        <ecNumber evidence="6">1.3.3.4</ecNumber>
    </recommendedName>
</protein>
<sequence>CALYSIEGTFYLSSTKVLSVISKIPKRTRPCLQFQILLEPLLWKKNDSSKVSDASVVESVSGFFQRHFGEEVVDYLIDPFVGGTSAADPESLSMKHSFPDLWNIEKRYLFM</sequence>
<evidence type="ECO:0000256" key="4">
    <source>
        <dbReference type="ARBA" id="ARBA00005073"/>
    </source>
</evidence>
<evidence type="ECO:0000256" key="11">
    <source>
        <dbReference type="ARBA" id="ARBA00023133"/>
    </source>
</evidence>
<gene>
    <name evidence="15" type="ORF">F2Q70_00006165</name>
</gene>
<evidence type="ECO:0000256" key="3">
    <source>
        <dbReference type="ARBA" id="ARBA00004173"/>
    </source>
</evidence>
<proteinExistence type="inferred from homology"/>
<evidence type="ECO:0000256" key="5">
    <source>
        <dbReference type="ARBA" id="ARBA00010551"/>
    </source>
</evidence>
<keyword evidence="11" id="KW-0350">Heme biosynthesis</keyword>
<feature type="non-terminal residue" evidence="15">
    <location>
        <position position="1"/>
    </location>
</feature>
<dbReference type="FunFam" id="1.10.3110.10:FF:000003">
    <property type="entry name" value="Protoporphyrinogen oxidase"/>
    <property type="match status" value="1"/>
</dbReference>
<dbReference type="GO" id="GO:0005739">
    <property type="term" value="C:mitochondrion"/>
    <property type="evidence" value="ECO:0007669"/>
    <property type="project" value="UniProtKB-SubCell"/>
</dbReference>
<organism evidence="15">
    <name type="scientific">Brassica cretica</name>
    <name type="common">Mustard</name>
    <dbReference type="NCBI Taxonomy" id="69181"/>
    <lineage>
        <taxon>Eukaryota</taxon>
        <taxon>Viridiplantae</taxon>
        <taxon>Streptophyta</taxon>
        <taxon>Embryophyta</taxon>
        <taxon>Tracheophyta</taxon>
        <taxon>Spermatophyta</taxon>
        <taxon>Magnoliopsida</taxon>
        <taxon>eudicotyledons</taxon>
        <taxon>Gunneridae</taxon>
        <taxon>Pentapetalae</taxon>
        <taxon>rosids</taxon>
        <taxon>malvids</taxon>
        <taxon>Brassicales</taxon>
        <taxon>Brassicaceae</taxon>
        <taxon>Brassiceae</taxon>
        <taxon>Brassica</taxon>
    </lineage>
</organism>
<dbReference type="AlphaFoldDB" id="A0A8S9IYG9"/>
<dbReference type="Gene3D" id="1.10.3110.10">
    <property type="entry name" value="protoporphyrinogen ix oxidase, domain 3"/>
    <property type="match status" value="1"/>
</dbReference>
<evidence type="ECO:0000256" key="1">
    <source>
        <dbReference type="ARBA" id="ARBA00001974"/>
    </source>
</evidence>
<comment type="subcellular location">
    <subcellularLocation>
        <location evidence="3">Mitochondrion</location>
    </subcellularLocation>
</comment>
<keyword evidence="9" id="KW-0560">Oxidoreductase</keyword>
<dbReference type="GO" id="GO:0006783">
    <property type="term" value="P:heme biosynthetic process"/>
    <property type="evidence" value="ECO:0007669"/>
    <property type="project" value="UniProtKB-KW"/>
</dbReference>
<keyword evidence="8" id="KW-0274">FAD</keyword>
<dbReference type="InterPro" id="IPR002937">
    <property type="entry name" value="Amino_oxidase"/>
</dbReference>
<dbReference type="GO" id="GO:0004729">
    <property type="term" value="F:oxygen-dependent protoporphyrinogen oxidase activity"/>
    <property type="evidence" value="ECO:0007669"/>
    <property type="project" value="UniProtKB-EC"/>
</dbReference>
<accession>A0A8S9IYG9</accession>
<reference evidence="15" key="1">
    <citation type="submission" date="2019-12" db="EMBL/GenBank/DDBJ databases">
        <title>Genome sequencing and annotation of Brassica cretica.</title>
        <authorList>
            <person name="Studholme D.J."/>
            <person name="Sarris P.F."/>
        </authorList>
    </citation>
    <scope>NUCLEOTIDE SEQUENCE</scope>
    <source>
        <strain evidence="15">PFS-102/07</strain>
        <tissue evidence="15">Leaf</tissue>
    </source>
</reference>
<comment type="function">
    <text evidence="2">Catalyzes the 6-electron oxidation of protoporphyrinogen-IX to form protoporphyrin-IX.</text>
</comment>
<keyword evidence="10" id="KW-0496">Mitochondrion</keyword>
<evidence type="ECO:0000256" key="6">
    <source>
        <dbReference type="ARBA" id="ARBA00012867"/>
    </source>
</evidence>
<evidence type="ECO:0000256" key="10">
    <source>
        <dbReference type="ARBA" id="ARBA00023128"/>
    </source>
</evidence>
<feature type="domain" description="Amine oxidase" evidence="14">
    <location>
        <begin position="38"/>
        <end position="106"/>
    </location>
</feature>
<comment type="similarity">
    <text evidence="5">Belongs to the protoporphyrinogen/coproporphyrinogen oxidase family. Protoporphyrinogen oxidase subfamily.</text>
</comment>
<comment type="cofactor">
    <cofactor evidence="1">
        <name>FAD</name>
        <dbReference type="ChEBI" id="CHEBI:57692"/>
    </cofactor>
</comment>
<keyword evidence="7" id="KW-0285">Flavoprotein</keyword>
<dbReference type="Pfam" id="PF01593">
    <property type="entry name" value="Amino_oxidase"/>
    <property type="match status" value="1"/>
</dbReference>
<evidence type="ECO:0000313" key="15">
    <source>
        <dbReference type="EMBL" id="KAF2574748.1"/>
    </source>
</evidence>
<evidence type="ECO:0000256" key="2">
    <source>
        <dbReference type="ARBA" id="ARBA00002600"/>
    </source>
</evidence>
<evidence type="ECO:0000256" key="7">
    <source>
        <dbReference type="ARBA" id="ARBA00022630"/>
    </source>
</evidence>
<evidence type="ECO:0000256" key="9">
    <source>
        <dbReference type="ARBA" id="ARBA00023002"/>
    </source>
</evidence>
<evidence type="ECO:0000256" key="12">
    <source>
        <dbReference type="ARBA" id="ARBA00023244"/>
    </source>
</evidence>